<evidence type="ECO:0000259" key="4">
    <source>
        <dbReference type="PROSITE" id="PS00083"/>
    </source>
</evidence>
<evidence type="ECO:0000256" key="2">
    <source>
        <dbReference type="ARBA" id="ARBA00022964"/>
    </source>
</evidence>
<evidence type="ECO:0000256" key="3">
    <source>
        <dbReference type="ARBA" id="ARBA00023002"/>
    </source>
</evidence>
<comment type="similarity">
    <text evidence="1">Belongs to the intradiol ring-cleavage dioxygenase family.</text>
</comment>
<dbReference type="RefSeq" id="WP_211634262.1">
    <property type="nucleotide sequence ID" value="NZ_CP073100.1"/>
</dbReference>
<dbReference type="SUPFAM" id="SSF49482">
    <property type="entry name" value="Aromatic compound dioxygenase"/>
    <property type="match status" value="1"/>
</dbReference>
<dbReference type="PANTHER" id="PTHR33711">
    <property type="entry name" value="DIOXYGENASE, PUTATIVE (AFU_ORTHOLOGUE AFUA_2G02910)-RELATED"/>
    <property type="match status" value="1"/>
</dbReference>
<accession>A0A975J2M4</accession>
<proteinExistence type="inferred from homology"/>
<dbReference type="AlphaFoldDB" id="A0A975J2M4"/>
<dbReference type="GO" id="GO:0008199">
    <property type="term" value="F:ferric iron binding"/>
    <property type="evidence" value="ECO:0007669"/>
    <property type="project" value="InterPro"/>
</dbReference>
<dbReference type="PROSITE" id="PS51318">
    <property type="entry name" value="TAT"/>
    <property type="match status" value="1"/>
</dbReference>
<dbReference type="InterPro" id="IPR015889">
    <property type="entry name" value="Intradiol_dOase_core"/>
</dbReference>
<evidence type="ECO:0000313" key="6">
    <source>
        <dbReference type="Proteomes" id="UP000676169"/>
    </source>
</evidence>
<dbReference type="PROSITE" id="PS00083">
    <property type="entry name" value="INTRADIOL_DIOXYGENAS"/>
    <property type="match status" value="1"/>
</dbReference>
<dbReference type="GO" id="GO:0016702">
    <property type="term" value="F:oxidoreductase activity, acting on single donors with incorporation of molecular oxygen, incorporation of two atoms of oxygen"/>
    <property type="evidence" value="ECO:0007669"/>
    <property type="project" value="InterPro"/>
</dbReference>
<dbReference type="KEGG" id="lamb:KBB96_08500"/>
<dbReference type="EMBL" id="CP073100">
    <property type="protein sequence ID" value="QUE52918.1"/>
    <property type="molecule type" value="Genomic_DNA"/>
</dbReference>
<keyword evidence="6" id="KW-1185">Reference proteome</keyword>
<dbReference type="InterPro" id="IPR006311">
    <property type="entry name" value="TAT_signal"/>
</dbReference>
<keyword evidence="3" id="KW-0560">Oxidoreductase</keyword>
<sequence length="343" mass="37083">MNGKPEPFHIPVSRRRFFKSMAAASAGFTLPGYLAEALTQSPIVTQGPYYPLADDIPLDKDNDLVQLTDHTTIAAGIVSYVSGRILDANGNPVKNALVELWHADREGDYLYSTGTGRNSACDANFAGFGQFITGSTGAFKFRTVKAGLYNGRTRHYHFGVTLPGRTTRSTTQTFWNETAYGLDGKAWATQNANDSIFTGITNAAQRASVNLTYLPVTGTTTGEVYANWDFVSGFTPVEPSYPASGGFMAMGTLVAGPGSSHRYRLRIPAYTGYTYEVYSNPTMAELEWKAVPFSITQTGTIDRNKHTATAEGSLDLYVDAANSAVKGFYKVCFRVPGANTGTP</sequence>
<dbReference type="PANTHER" id="PTHR33711:SF10">
    <property type="entry name" value="INTRADIOL RING-CLEAVAGE DIOXYGENASES DOMAIN-CONTAINING PROTEIN"/>
    <property type="match status" value="1"/>
</dbReference>
<reference evidence="5" key="1">
    <citation type="submission" date="2021-04" db="EMBL/GenBank/DDBJ databases">
        <title>Luteolibacter sp. 32A isolated from the skin of an Anderson's salamander (Ambystoma andersonii).</title>
        <authorList>
            <person name="Spergser J."/>
            <person name="Busse H.-J."/>
        </authorList>
    </citation>
    <scope>NUCLEOTIDE SEQUENCE</scope>
    <source>
        <strain evidence="5">32A</strain>
    </source>
</reference>
<dbReference type="InterPro" id="IPR050770">
    <property type="entry name" value="Intradiol_RC_Dioxygenase"/>
</dbReference>
<dbReference type="Gene3D" id="2.60.130.10">
    <property type="entry name" value="Aromatic compound dioxygenase"/>
    <property type="match status" value="1"/>
</dbReference>
<protein>
    <recommendedName>
        <fullName evidence="4">Intradiol ring-cleavage dioxygenases domain-containing protein</fullName>
    </recommendedName>
</protein>
<keyword evidence="2" id="KW-0223">Dioxygenase</keyword>
<name>A0A975J2M4_9BACT</name>
<dbReference type="InterPro" id="IPR000627">
    <property type="entry name" value="Intradiol_dOase_C"/>
</dbReference>
<feature type="domain" description="Intradiol ring-cleavage dioxygenases" evidence="4">
    <location>
        <begin position="81"/>
        <end position="109"/>
    </location>
</feature>
<organism evidence="5 6">
    <name type="scientific">Luteolibacter ambystomatis</name>
    <dbReference type="NCBI Taxonomy" id="2824561"/>
    <lineage>
        <taxon>Bacteria</taxon>
        <taxon>Pseudomonadati</taxon>
        <taxon>Verrucomicrobiota</taxon>
        <taxon>Verrucomicrobiia</taxon>
        <taxon>Verrucomicrobiales</taxon>
        <taxon>Verrucomicrobiaceae</taxon>
        <taxon>Luteolibacter</taxon>
    </lineage>
</organism>
<evidence type="ECO:0000256" key="1">
    <source>
        <dbReference type="ARBA" id="ARBA00007825"/>
    </source>
</evidence>
<evidence type="ECO:0000313" key="5">
    <source>
        <dbReference type="EMBL" id="QUE52918.1"/>
    </source>
</evidence>
<dbReference type="Pfam" id="PF00775">
    <property type="entry name" value="Dioxygenase_C"/>
    <property type="match status" value="1"/>
</dbReference>
<gene>
    <name evidence="5" type="ORF">KBB96_08500</name>
</gene>
<dbReference type="CDD" id="cd00421">
    <property type="entry name" value="intradiol_dioxygenase"/>
    <property type="match status" value="1"/>
</dbReference>
<dbReference type="Proteomes" id="UP000676169">
    <property type="component" value="Chromosome"/>
</dbReference>